<dbReference type="RefSeq" id="WP_090586652.1">
    <property type="nucleotide sequence ID" value="NZ_FNDT01000008.1"/>
</dbReference>
<dbReference type="PANTHER" id="PTHR43096:SF52">
    <property type="entry name" value="DNAJ HOMOLOG 1, MITOCHONDRIAL-RELATED"/>
    <property type="match status" value="1"/>
</dbReference>
<dbReference type="Pfam" id="PF00226">
    <property type="entry name" value="DnaJ"/>
    <property type="match status" value="1"/>
</dbReference>
<dbReference type="GO" id="GO:0005737">
    <property type="term" value="C:cytoplasm"/>
    <property type="evidence" value="ECO:0007669"/>
    <property type="project" value="TreeGrafter"/>
</dbReference>
<dbReference type="CDD" id="cd06257">
    <property type="entry name" value="DnaJ"/>
    <property type="match status" value="1"/>
</dbReference>
<evidence type="ECO:0000256" key="5">
    <source>
        <dbReference type="ARBA" id="ARBA00023186"/>
    </source>
</evidence>
<dbReference type="SUPFAM" id="SSF46565">
    <property type="entry name" value="Chaperone J-domain"/>
    <property type="match status" value="1"/>
</dbReference>
<keyword evidence="8" id="KW-0238">DNA-binding</keyword>
<dbReference type="GO" id="GO:0008270">
    <property type="term" value="F:zinc ion binding"/>
    <property type="evidence" value="ECO:0007669"/>
    <property type="project" value="UniProtKB-KW"/>
</dbReference>
<dbReference type="GO" id="GO:0042026">
    <property type="term" value="P:protein refolding"/>
    <property type="evidence" value="ECO:0007669"/>
    <property type="project" value="TreeGrafter"/>
</dbReference>
<dbReference type="Pfam" id="PF01556">
    <property type="entry name" value="DnaJ_C"/>
    <property type="match status" value="1"/>
</dbReference>
<dbReference type="EMBL" id="FNDT01000008">
    <property type="protein sequence ID" value="SDI27599.1"/>
    <property type="molecule type" value="Genomic_DNA"/>
</dbReference>
<dbReference type="Proteomes" id="UP000199258">
    <property type="component" value="Unassembled WGS sequence"/>
</dbReference>
<proteinExistence type="predicted"/>
<dbReference type="PROSITE" id="PS00636">
    <property type="entry name" value="DNAJ_1"/>
    <property type="match status" value="1"/>
</dbReference>
<evidence type="ECO:0000256" key="6">
    <source>
        <dbReference type="SAM" id="MobiDB-lite"/>
    </source>
</evidence>
<evidence type="ECO:0000313" key="9">
    <source>
        <dbReference type="Proteomes" id="UP000199258"/>
    </source>
</evidence>
<dbReference type="SUPFAM" id="SSF49493">
    <property type="entry name" value="HSP40/DnaJ peptide-binding domain"/>
    <property type="match status" value="2"/>
</dbReference>
<feature type="region of interest" description="Disordered" evidence="6">
    <location>
        <begin position="74"/>
        <end position="104"/>
    </location>
</feature>
<feature type="domain" description="J" evidence="7">
    <location>
        <begin position="4"/>
        <end position="68"/>
    </location>
</feature>
<keyword evidence="4" id="KW-0862">Zinc</keyword>
<evidence type="ECO:0000256" key="1">
    <source>
        <dbReference type="ARBA" id="ARBA00022723"/>
    </source>
</evidence>
<dbReference type="FunFam" id="2.60.260.20:FF:000009">
    <property type="entry name" value="Putative Mitochondrial DnaJ chaperone"/>
    <property type="match status" value="1"/>
</dbReference>
<organism evidence="8 9">
    <name type="scientific">Arthrobacter subterraneus</name>
    <dbReference type="NCBI Taxonomy" id="335973"/>
    <lineage>
        <taxon>Bacteria</taxon>
        <taxon>Bacillati</taxon>
        <taxon>Actinomycetota</taxon>
        <taxon>Actinomycetes</taxon>
        <taxon>Micrococcales</taxon>
        <taxon>Micrococcaceae</taxon>
        <taxon>Arthrobacter</taxon>
    </lineage>
</organism>
<reference evidence="8 9" key="1">
    <citation type="submission" date="2016-10" db="EMBL/GenBank/DDBJ databases">
        <authorList>
            <person name="de Groot N.N."/>
        </authorList>
    </citation>
    <scope>NUCLEOTIDE SEQUENCE [LARGE SCALE GENOMIC DNA]</scope>
    <source>
        <strain evidence="8 9">NP_1H</strain>
    </source>
</reference>
<keyword evidence="9" id="KW-1185">Reference proteome</keyword>
<dbReference type="Gene3D" id="1.10.287.110">
    <property type="entry name" value="DnaJ domain"/>
    <property type="match status" value="1"/>
</dbReference>
<dbReference type="PROSITE" id="PS50076">
    <property type="entry name" value="DNAJ_2"/>
    <property type="match status" value="1"/>
</dbReference>
<gene>
    <name evidence="8" type="ORF">SAMN04488693_10884</name>
</gene>
<dbReference type="FunFam" id="2.60.260.20:FF:000013">
    <property type="entry name" value="DnaJ subfamily B member 11"/>
    <property type="match status" value="1"/>
</dbReference>
<evidence type="ECO:0000256" key="2">
    <source>
        <dbReference type="ARBA" id="ARBA00022737"/>
    </source>
</evidence>
<dbReference type="GO" id="GO:0051082">
    <property type="term" value="F:unfolded protein binding"/>
    <property type="evidence" value="ECO:0007669"/>
    <property type="project" value="InterPro"/>
</dbReference>
<evidence type="ECO:0000256" key="4">
    <source>
        <dbReference type="ARBA" id="ARBA00022833"/>
    </source>
</evidence>
<dbReference type="STRING" id="335973.SAMN04488693_10884"/>
<dbReference type="SMART" id="SM00271">
    <property type="entry name" value="DnaJ"/>
    <property type="match status" value="1"/>
</dbReference>
<dbReference type="InterPro" id="IPR001623">
    <property type="entry name" value="DnaJ_domain"/>
</dbReference>
<dbReference type="PRINTS" id="PR00625">
    <property type="entry name" value="JDOMAIN"/>
</dbReference>
<evidence type="ECO:0000313" key="8">
    <source>
        <dbReference type="EMBL" id="SDI27599.1"/>
    </source>
</evidence>
<dbReference type="PANTHER" id="PTHR43096">
    <property type="entry name" value="DNAJ HOMOLOG 1, MITOCHONDRIAL-RELATED"/>
    <property type="match status" value="1"/>
</dbReference>
<dbReference type="CDD" id="cd10747">
    <property type="entry name" value="DnaJ_C"/>
    <property type="match status" value="1"/>
</dbReference>
<evidence type="ECO:0000259" key="7">
    <source>
        <dbReference type="PROSITE" id="PS50076"/>
    </source>
</evidence>
<dbReference type="InterPro" id="IPR002939">
    <property type="entry name" value="DnaJ_C"/>
</dbReference>
<dbReference type="InterPro" id="IPR018253">
    <property type="entry name" value="DnaJ_domain_CS"/>
</dbReference>
<feature type="compositionally biased region" description="Gly residues" evidence="6">
    <location>
        <begin position="77"/>
        <end position="87"/>
    </location>
</feature>
<keyword evidence="1" id="KW-0479">Metal-binding</keyword>
<keyword evidence="3" id="KW-0863">Zinc-finger</keyword>
<dbReference type="GO" id="GO:0003677">
    <property type="term" value="F:DNA binding"/>
    <property type="evidence" value="ECO:0007669"/>
    <property type="project" value="UniProtKB-KW"/>
</dbReference>
<evidence type="ECO:0000256" key="3">
    <source>
        <dbReference type="ARBA" id="ARBA00022771"/>
    </source>
</evidence>
<dbReference type="AlphaFoldDB" id="A0A1G8J8L2"/>
<dbReference type="InterPro" id="IPR036869">
    <property type="entry name" value="J_dom_sf"/>
</dbReference>
<protein>
    <submittedName>
        <fullName evidence="8">Curved DNA-binding protein</fullName>
    </submittedName>
</protein>
<keyword evidence="2" id="KW-0677">Repeat</keyword>
<dbReference type="InterPro" id="IPR008971">
    <property type="entry name" value="HSP40/DnaJ_pept-bd"/>
</dbReference>
<keyword evidence="5" id="KW-0143">Chaperone</keyword>
<name>A0A1G8J8L2_9MICC</name>
<accession>A0A1G8J8L2</accession>
<dbReference type="OrthoDB" id="9779889at2"/>
<sequence length="313" mass="34100">MAKDHYSVLGVPRTAKPDDIQRAYRKLARKYHPDVNREPDAADKFKEIGEAYDVLSDPEDRARYDRFGADFRQYAGSGAGPEGGGTRWGSTGPRPDPRPGRGGYGNVNVNMGGDVDWEDLLGGWIRQQAAGPAQGADHEAELRLTLEEAIRGGRRTVRLAQPDGDTRNYEVDVPPGVLDGQRIRLTGEGAAGREGGPPGDLFLTVRIQPDARYRLEGRDIHFDLPVTPSEAALGAKIKVNAPAGPVTITVPEGSSSGRRLRLRGQGMPDPRGQPGNLYAEIRVMVPPRLSSKVRKLYEQLAAVSDFHPREGLL</sequence>
<dbReference type="Gene3D" id="2.60.260.20">
    <property type="entry name" value="Urease metallochaperone UreE, N-terminal domain"/>
    <property type="match status" value="2"/>
</dbReference>